<evidence type="ECO:0000313" key="1">
    <source>
        <dbReference type="EMBL" id="ABI66915.1"/>
    </source>
</evidence>
<dbReference type="Proteomes" id="UP000001964">
    <property type="component" value="Chromosome"/>
</dbReference>
<dbReference type="AlphaFoldDB" id="Q0ALC8"/>
<keyword evidence="2" id="KW-1185">Reference proteome</keyword>
<proteinExistence type="predicted"/>
<dbReference type="OrthoDB" id="7623655at2"/>
<dbReference type="EMBL" id="CP000449">
    <property type="protein sequence ID" value="ABI66915.1"/>
    <property type="molecule type" value="Genomic_DNA"/>
</dbReference>
<dbReference type="eggNOG" id="ENOG502ZBEQ">
    <property type="taxonomic scope" value="Bacteria"/>
</dbReference>
<dbReference type="HOGENOM" id="CLU_686621_0_0_5"/>
<accession>Q0ALC8</accession>
<gene>
    <name evidence="1" type="ordered locus">Mmar10_2629</name>
</gene>
<organism evidence="1 2">
    <name type="scientific">Maricaulis maris (strain MCS10)</name>
    <name type="common">Caulobacter maris</name>
    <dbReference type="NCBI Taxonomy" id="394221"/>
    <lineage>
        <taxon>Bacteria</taxon>
        <taxon>Pseudomonadati</taxon>
        <taxon>Pseudomonadota</taxon>
        <taxon>Alphaproteobacteria</taxon>
        <taxon>Maricaulales</taxon>
        <taxon>Maricaulaceae</taxon>
        <taxon>Maricaulis</taxon>
    </lineage>
</organism>
<name>Q0ALC8_MARMM</name>
<dbReference type="KEGG" id="mmr:Mmar10_2629"/>
<reference evidence="1 2" key="1">
    <citation type="submission" date="2006-08" db="EMBL/GenBank/DDBJ databases">
        <title>Complete sequence of Maricaulis maris MCS10.</title>
        <authorList>
            <consortium name="US DOE Joint Genome Institute"/>
            <person name="Copeland A."/>
            <person name="Lucas S."/>
            <person name="Lapidus A."/>
            <person name="Barry K."/>
            <person name="Detter J.C."/>
            <person name="Glavina del Rio T."/>
            <person name="Hammon N."/>
            <person name="Israni S."/>
            <person name="Dalin E."/>
            <person name="Tice H."/>
            <person name="Pitluck S."/>
            <person name="Saunders E."/>
            <person name="Brettin T."/>
            <person name="Bruce D."/>
            <person name="Han C."/>
            <person name="Tapia R."/>
            <person name="Gilna P."/>
            <person name="Schmutz J."/>
            <person name="Larimer F."/>
            <person name="Land M."/>
            <person name="Hauser L."/>
            <person name="Kyrpides N."/>
            <person name="Mikhailova N."/>
            <person name="Viollier P."/>
            <person name="Stephens C."/>
            <person name="Richardson P."/>
        </authorList>
    </citation>
    <scope>NUCLEOTIDE SEQUENCE [LARGE SCALE GENOMIC DNA]</scope>
    <source>
        <strain evidence="1 2">MCS10</strain>
    </source>
</reference>
<evidence type="ECO:0000313" key="2">
    <source>
        <dbReference type="Proteomes" id="UP000001964"/>
    </source>
</evidence>
<protein>
    <submittedName>
        <fullName evidence="1">Uncharacterized protein</fullName>
    </submittedName>
</protein>
<dbReference type="RefSeq" id="WP_011644559.1">
    <property type="nucleotide sequence ID" value="NC_008347.1"/>
</dbReference>
<sequence length="376" mass="43431">MDANLKRIVQGGATTRILDLYSITRAYADDLEFERRPVFQHPKLNHAFLIKHTVRPHERAMLAIDAAVVTKVIIPISIDDLGMGGHSLFVEERRGLTKLRRFLDISVEGGEHLDDDLVRLRELSKLPSFDPFLLADRFLRHERPIDPRYFQIAPKERKAMQAYVAKQIAGVVGLAFGHENLADDDERALKFAVEIIEGEDTPKMNALRQTLGMTKEEFVDGMFGWKGVLYYRWKLNDTTDRLRRFVMELDDLIIRGVTPQERRQIDEIRKRILKETRQRWAALVSVLDGFQEEFERFSKSGDAETIRDFLLKAPSFFYHLGSDLSALSHVTSYWEYWWRNRDPGSLAARDAMEVFPAFLRSLIRDKGQGVPKAVIG</sequence>